<keyword evidence="2" id="KW-0378">Hydrolase</keyword>
<dbReference type="Proteomes" id="UP000023152">
    <property type="component" value="Unassembled WGS sequence"/>
</dbReference>
<dbReference type="Gene3D" id="3.40.50.1820">
    <property type="entry name" value="alpha/beta hydrolase"/>
    <property type="match status" value="1"/>
</dbReference>
<keyword evidence="2" id="KW-0121">Carboxypeptidase</keyword>
<organism evidence="3 4">
    <name type="scientific">Reticulomyxa filosa</name>
    <dbReference type="NCBI Taxonomy" id="46433"/>
    <lineage>
        <taxon>Eukaryota</taxon>
        <taxon>Sar</taxon>
        <taxon>Rhizaria</taxon>
        <taxon>Retaria</taxon>
        <taxon>Foraminifera</taxon>
        <taxon>Monothalamids</taxon>
        <taxon>Reticulomyxidae</taxon>
        <taxon>Reticulomyxa</taxon>
    </lineage>
</organism>
<dbReference type="PROSITE" id="PS00131">
    <property type="entry name" value="CARBOXYPEPT_SER_SER"/>
    <property type="match status" value="1"/>
</dbReference>
<evidence type="ECO:0000313" key="3">
    <source>
        <dbReference type="EMBL" id="ETO05200.1"/>
    </source>
</evidence>
<evidence type="ECO:0000256" key="1">
    <source>
        <dbReference type="ARBA" id="ARBA00009431"/>
    </source>
</evidence>
<reference evidence="3 4" key="1">
    <citation type="journal article" date="2013" name="Curr. Biol.">
        <title>The Genome of the Foraminiferan Reticulomyxa filosa.</title>
        <authorList>
            <person name="Glockner G."/>
            <person name="Hulsmann N."/>
            <person name="Schleicher M."/>
            <person name="Noegel A.A."/>
            <person name="Eichinger L."/>
            <person name="Gallinger C."/>
            <person name="Pawlowski J."/>
            <person name="Sierra R."/>
            <person name="Euteneuer U."/>
            <person name="Pillet L."/>
            <person name="Moustafa A."/>
            <person name="Platzer M."/>
            <person name="Groth M."/>
            <person name="Szafranski K."/>
            <person name="Schliwa M."/>
        </authorList>
    </citation>
    <scope>NUCLEOTIDE SEQUENCE [LARGE SCALE GENOMIC DNA]</scope>
</reference>
<dbReference type="OMA" id="YQDEMAN"/>
<comment type="similarity">
    <text evidence="1 2">Belongs to the peptidase S10 family.</text>
</comment>
<dbReference type="AlphaFoldDB" id="X6LWT7"/>
<proteinExistence type="inferred from homology"/>
<evidence type="ECO:0000313" key="4">
    <source>
        <dbReference type="Proteomes" id="UP000023152"/>
    </source>
</evidence>
<gene>
    <name evidence="3" type="ORF">RFI_32196</name>
</gene>
<protein>
    <recommendedName>
        <fullName evidence="2">Carboxypeptidase</fullName>
        <ecNumber evidence="2">3.4.16.-</ecNumber>
    </recommendedName>
</protein>
<dbReference type="EC" id="3.4.16.-" evidence="2"/>
<dbReference type="GO" id="GO:0006508">
    <property type="term" value="P:proteolysis"/>
    <property type="evidence" value="ECO:0007669"/>
    <property type="project" value="UniProtKB-KW"/>
</dbReference>
<keyword evidence="2" id="KW-0645">Protease</keyword>
<dbReference type="Pfam" id="PF00450">
    <property type="entry name" value="Peptidase_S10"/>
    <property type="match status" value="1"/>
</dbReference>
<dbReference type="InterPro" id="IPR029058">
    <property type="entry name" value="AB_hydrolase_fold"/>
</dbReference>
<dbReference type="EMBL" id="ASPP01028410">
    <property type="protein sequence ID" value="ETO05200.1"/>
    <property type="molecule type" value="Genomic_DNA"/>
</dbReference>
<dbReference type="SUPFAM" id="SSF53474">
    <property type="entry name" value="alpha/beta-Hydrolases"/>
    <property type="match status" value="1"/>
</dbReference>
<keyword evidence="4" id="KW-1185">Reference proteome</keyword>
<comment type="caution">
    <text evidence="3">The sequence shown here is derived from an EMBL/GenBank/DDBJ whole genome shotgun (WGS) entry which is preliminary data.</text>
</comment>
<feature type="chain" id="PRO_5006531853" description="Carboxypeptidase" evidence="2">
    <location>
        <begin position="20"/>
        <end position="235"/>
    </location>
</feature>
<dbReference type="PRINTS" id="PR00724">
    <property type="entry name" value="CRBOXYPTASEC"/>
</dbReference>
<accession>X6LWT7</accession>
<dbReference type="PANTHER" id="PTHR11802">
    <property type="entry name" value="SERINE PROTEASE FAMILY S10 SERINE CARBOXYPEPTIDASE"/>
    <property type="match status" value="1"/>
</dbReference>
<name>X6LWT7_RETFI</name>
<dbReference type="PANTHER" id="PTHR11802:SF201">
    <property type="entry name" value="CARBOXYPEPTIDASE"/>
    <property type="match status" value="1"/>
</dbReference>
<keyword evidence="2" id="KW-0732">Signal</keyword>
<dbReference type="GO" id="GO:0004185">
    <property type="term" value="F:serine-type carboxypeptidase activity"/>
    <property type="evidence" value="ECO:0007669"/>
    <property type="project" value="UniProtKB-UniRule"/>
</dbReference>
<evidence type="ECO:0000256" key="2">
    <source>
        <dbReference type="RuleBase" id="RU361156"/>
    </source>
</evidence>
<sequence length="235" mass="27016">MLRYLVGIVLATFLRNVLGLTPNDYLITSLPLLHSSVNFNQYAGYMALGDEDETSMFFWFVESQNNPATAPVVLWLNGGPGSSSIAYGFWTEHGPFRLAPNAVEVDIYDWSWNQIANVIYLESPSGVGFSYSNKPTGYNCSDSKTAHINYLFLLRFFEVFTQFQNNDFYVTGESYGGHYVPQLSQMILEQNNTINMKGFVVFFFFFKKKKTMLMRNFVMFINFSLISKEMYILFV</sequence>
<feature type="signal peptide" evidence="2">
    <location>
        <begin position="1"/>
        <end position="19"/>
    </location>
</feature>
<dbReference type="InterPro" id="IPR001563">
    <property type="entry name" value="Peptidase_S10"/>
</dbReference>
<dbReference type="InterPro" id="IPR018202">
    <property type="entry name" value="Ser_caboxypep_ser_AS"/>
</dbReference>
<dbReference type="OrthoDB" id="443318at2759"/>